<dbReference type="InterPro" id="IPR035897">
    <property type="entry name" value="Toll_tir_struct_dom_sf"/>
</dbReference>
<proteinExistence type="predicted"/>
<organism evidence="1 2">
    <name type="scientific">Dreissena polymorpha</name>
    <name type="common">Zebra mussel</name>
    <name type="synonym">Mytilus polymorpha</name>
    <dbReference type="NCBI Taxonomy" id="45954"/>
    <lineage>
        <taxon>Eukaryota</taxon>
        <taxon>Metazoa</taxon>
        <taxon>Spiralia</taxon>
        <taxon>Lophotrochozoa</taxon>
        <taxon>Mollusca</taxon>
        <taxon>Bivalvia</taxon>
        <taxon>Autobranchia</taxon>
        <taxon>Heteroconchia</taxon>
        <taxon>Euheterodonta</taxon>
        <taxon>Imparidentia</taxon>
        <taxon>Neoheterodontei</taxon>
        <taxon>Myida</taxon>
        <taxon>Dreissenoidea</taxon>
        <taxon>Dreissenidae</taxon>
        <taxon>Dreissena</taxon>
    </lineage>
</organism>
<name>A0A9D4EVA1_DREPO</name>
<comment type="caution">
    <text evidence="1">The sequence shown here is derived from an EMBL/GenBank/DDBJ whole genome shotgun (WGS) entry which is preliminary data.</text>
</comment>
<evidence type="ECO:0000313" key="1">
    <source>
        <dbReference type="EMBL" id="KAH3786413.1"/>
    </source>
</evidence>
<gene>
    <name evidence="1" type="ORF">DPMN_164520</name>
</gene>
<dbReference type="AlphaFoldDB" id="A0A9D4EVA1"/>
<sequence>MARMESIYSREDNVCLVIVMLEQVPHDKMPLEMLRWIQENSYIEYTPEQDGNIMFWENLKLAMQ</sequence>
<reference evidence="1" key="2">
    <citation type="submission" date="2020-11" db="EMBL/GenBank/DDBJ databases">
        <authorList>
            <person name="McCartney M.A."/>
            <person name="Auch B."/>
            <person name="Kono T."/>
            <person name="Mallez S."/>
            <person name="Becker A."/>
            <person name="Gohl D.M."/>
            <person name="Silverstein K.A.T."/>
            <person name="Koren S."/>
            <person name="Bechman K.B."/>
            <person name="Herman A."/>
            <person name="Abrahante J.E."/>
            <person name="Garbe J."/>
        </authorList>
    </citation>
    <scope>NUCLEOTIDE SEQUENCE</scope>
    <source>
        <strain evidence="1">Duluth1</strain>
        <tissue evidence="1">Whole animal</tissue>
    </source>
</reference>
<protein>
    <submittedName>
        <fullName evidence="1">Uncharacterized protein</fullName>
    </submittedName>
</protein>
<evidence type="ECO:0000313" key="2">
    <source>
        <dbReference type="Proteomes" id="UP000828390"/>
    </source>
</evidence>
<dbReference type="EMBL" id="JAIWYP010000008">
    <property type="protein sequence ID" value="KAH3786413.1"/>
    <property type="molecule type" value="Genomic_DNA"/>
</dbReference>
<keyword evidence="2" id="KW-1185">Reference proteome</keyword>
<dbReference type="Proteomes" id="UP000828390">
    <property type="component" value="Unassembled WGS sequence"/>
</dbReference>
<accession>A0A9D4EVA1</accession>
<reference evidence="1" key="1">
    <citation type="journal article" date="2019" name="bioRxiv">
        <title>The Genome of the Zebra Mussel, Dreissena polymorpha: A Resource for Invasive Species Research.</title>
        <authorList>
            <person name="McCartney M.A."/>
            <person name="Auch B."/>
            <person name="Kono T."/>
            <person name="Mallez S."/>
            <person name="Zhang Y."/>
            <person name="Obille A."/>
            <person name="Becker A."/>
            <person name="Abrahante J.E."/>
            <person name="Garbe J."/>
            <person name="Badalamenti J.P."/>
            <person name="Herman A."/>
            <person name="Mangelson H."/>
            <person name="Liachko I."/>
            <person name="Sullivan S."/>
            <person name="Sone E.D."/>
            <person name="Koren S."/>
            <person name="Silverstein K.A.T."/>
            <person name="Beckman K.B."/>
            <person name="Gohl D.M."/>
        </authorList>
    </citation>
    <scope>NUCLEOTIDE SEQUENCE</scope>
    <source>
        <strain evidence="1">Duluth1</strain>
        <tissue evidence="1">Whole animal</tissue>
    </source>
</reference>
<dbReference type="Gene3D" id="3.40.50.10140">
    <property type="entry name" value="Toll/interleukin-1 receptor homology (TIR) domain"/>
    <property type="match status" value="1"/>
</dbReference>